<feature type="transmembrane region" description="Helical" evidence="9">
    <location>
        <begin position="135"/>
        <end position="155"/>
    </location>
</feature>
<evidence type="ECO:0000256" key="2">
    <source>
        <dbReference type="ARBA" id="ARBA00009706"/>
    </source>
</evidence>
<reference evidence="11 12" key="1">
    <citation type="submission" date="2019-09" db="EMBL/GenBank/DDBJ databases">
        <title>Bird 10,000 Genomes (B10K) Project - Family phase.</title>
        <authorList>
            <person name="Zhang G."/>
        </authorList>
    </citation>
    <scope>NUCLEOTIDE SEQUENCE [LARGE SCALE GENOMIC DNA]</scope>
    <source>
        <strain evidence="11">B10K-DU-002-03</strain>
        <tissue evidence="11">Muscle</tissue>
    </source>
</reference>
<feature type="transmembrane region" description="Helical" evidence="9">
    <location>
        <begin position="268"/>
        <end position="285"/>
    </location>
</feature>
<keyword evidence="4 10" id="KW-0732">Signal</keyword>
<feature type="transmembrane region" description="Helical" evidence="9">
    <location>
        <begin position="455"/>
        <end position="473"/>
    </location>
</feature>
<accession>A0A7L1DP16</accession>
<evidence type="ECO:0000256" key="1">
    <source>
        <dbReference type="ARBA" id="ARBA00004141"/>
    </source>
</evidence>
<proteinExistence type="inferred from homology"/>
<evidence type="ECO:0000313" key="12">
    <source>
        <dbReference type="Proteomes" id="UP000553648"/>
    </source>
</evidence>
<evidence type="ECO:0000256" key="8">
    <source>
        <dbReference type="ARBA" id="ARBA00040182"/>
    </source>
</evidence>
<feature type="non-terminal residue" evidence="11">
    <location>
        <position position="1"/>
    </location>
</feature>
<keyword evidence="12" id="KW-1185">Reference proteome</keyword>
<evidence type="ECO:0000256" key="3">
    <source>
        <dbReference type="ARBA" id="ARBA00022692"/>
    </source>
</evidence>
<feature type="non-terminal residue" evidence="11">
    <location>
        <position position="480"/>
    </location>
</feature>
<sequence length="480" mass="53724">QAVLGVQVVLTLLAASLLQKMAPHCSLARWLLCNGSLYRYKHPSDEELCALAGKQRPKAKRDRRMNGLTEDKPLSVPRDIDLRLDTAPITAVDALVLRYFPEYQWFVDFALCSTAVYVLTEGYYCLADPPRETNLGVLWCLLTIIFSVKVFFMVMRHYFRSEEGGERSVCLTFAFFFLLLAMVALVIREDYLEFGLEAGLAGVTNNLEPILKPRGWEWTLPLAKLGFKLGLVALCSFLGACLTFPGLRLAQTHLDALRAAADKPLTQVLLHVSFLAPVLVVVLWVKPISRDFLLHAPMGKETVQIMSDCAFDTARLWSLVGLCLLRLLGTRCHLQAYLGLAERWVEQMRREAGRISALEIQQKVTRIYCYVSVVSLQYLGPIILSLHCTLLLKTLGHYSWGLYPEPPPGSPAAQAAPTGPPSEDGEDVQVVVQQITSILDCIFTPPFFRGLFSFLTWWVAACQVVTSLFGLYFHQYLAAS</sequence>
<dbReference type="AlphaFoldDB" id="A0A7L1DP16"/>
<evidence type="ECO:0000256" key="10">
    <source>
        <dbReference type="SAM" id="SignalP"/>
    </source>
</evidence>
<evidence type="ECO:0000256" key="4">
    <source>
        <dbReference type="ARBA" id="ARBA00022729"/>
    </source>
</evidence>
<dbReference type="OrthoDB" id="784140at2759"/>
<comment type="subcellular location">
    <subcellularLocation>
        <location evidence="1">Membrane</location>
        <topology evidence="1">Multi-pass membrane protein</topology>
    </subcellularLocation>
</comment>
<dbReference type="Pfam" id="PF10268">
    <property type="entry name" value="Tmemb_161AB"/>
    <property type="match status" value="1"/>
</dbReference>
<keyword evidence="6 9" id="KW-0472">Membrane</keyword>
<evidence type="ECO:0000256" key="7">
    <source>
        <dbReference type="ARBA" id="ARBA00023180"/>
    </source>
</evidence>
<evidence type="ECO:0000256" key="6">
    <source>
        <dbReference type="ARBA" id="ARBA00023136"/>
    </source>
</evidence>
<comment type="similarity">
    <text evidence="2">Belongs to the TMEM161 family.</text>
</comment>
<dbReference type="EMBL" id="VXBA01006089">
    <property type="protein sequence ID" value="NXM78912.1"/>
    <property type="molecule type" value="Genomic_DNA"/>
</dbReference>
<name>A0A7L1DP16_9PASS</name>
<evidence type="ECO:0000256" key="5">
    <source>
        <dbReference type="ARBA" id="ARBA00022989"/>
    </source>
</evidence>
<feature type="signal peptide" evidence="10">
    <location>
        <begin position="1"/>
        <end position="28"/>
    </location>
</feature>
<feature type="chain" id="PRO_5029789522" description="Transmembrane protein 161A" evidence="10">
    <location>
        <begin position="29"/>
        <end position="480"/>
    </location>
</feature>
<comment type="caution">
    <text evidence="11">The sequence shown here is derived from an EMBL/GenBank/DDBJ whole genome shotgun (WGS) entry which is preliminary data.</text>
</comment>
<keyword evidence="5 9" id="KW-1133">Transmembrane helix</keyword>
<evidence type="ECO:0000313" key="11">
    <source>
        <dbReference type="EMBL" id="NXM78912.1"/>
    </source>
</evidence>
<protein>
    <recommendedName>
        <fullName evidence="8">Transmembrane protein 161A</fullName>
    </recommendedName>
</protein>
<dbReference type="Proteomes" id="UP000553648">
    <property type="component" value="Unassembled WGS sequence"/>
</dbReference>
<dbReference type="PANTHER" id="PTHR13624">
    <property type="entry name" value="RE42071P"/>
    <property type="match status" value="1"/>
</dbReference>
<keyword evidence="7" id="KW-0325">Glycoprotein</keyword>
<keyword evidence="3 9" id="KW-0812">Transmembrane</keyword>
<evidence type="ECO:0000256" key="9">
    <source>
        <dbReference type="SAM" id="Phobius"/>
    </source>
</evidence>
<dbReference type="GO" id="GO:0016020">
    <property type="term" value="C:membrane"/>
    <property type="evidence" value="ECO:0007669"/>
    <property type="project" value="UniProtKB-SubCell"/>
</dbReference>
<feature type="transmembrane region" description="Helical" evidence="9">
    <location>
        <begin position="225"/>
        <end position="247"/>
    </location>
</feature>
<feature type="transmembrane region" description="Helical" evidence="9">
    <location>
        <begin position="167"/>
        <end position="187"/>
    </location>
</feature>
<gene>
    <name evidence="11" type="primary">Tmem161</name>
    <name evidence="11" type="ORF">SERLUN_R02802</name>
</gene>
<organism evidence="11 12">
    <name type="scientific">Serilophus lunatus</name>
    <name type="common">silver-breasted broadbill</name>
    <dbReference type="NCBI Taxonomy" id="239386"/>
    <lineage>
        <taxon>Eukaryota</taxon>
        <taxon>Metazoa</taxon>
        <taxon>Chordata</taxon>
        <taxon>Craniata</taxon>
        <taxon>Vertebrata</taxon>
        <taxon>Euteleostomi</taxon>
        <taxon>Archelosauria</taxon>
        <taxon>Archosauria</taxon>
        <taxon>Dinosauria</taxon>
        <taxon>Saurischia</taxon>
        <taxon>Theropoda</taxon>
        <taxon>Coelurosauria</taxon>
        <taxon>Aves</taxon>
        <taxon>Neognathae</taxon>
        <taxon>Neoaves</taxon>
        <taxon>Telluraves</taxon>
        <taxon>Australaves</taxon>
        <taxon>Passeriformes</taxon>
        <taxon>Eurylaimidae</taxon>
        <taxon>Serilophus</taxon>
    </lineage>
</organism>
<dbReference type="PANTHER" id="PTHR13624:SF4">
    <property type="entry name" value="TRANSMEMBRANE PROTEIN 161A"/>
    <property type="match status" value="1"/>
</dbReference>
<dbReference type="InterPro" id="IPR019395">
    <property type="entry name" value="Transmembrane_161A/B"/>
</dbReference>